<dbReference type="PANTHER" id="PTHR11963">
    <property type="entry name" value="LEUCINE AMINOPEPTIDASE-RELATED"/>
    <property type="match status" value="1"/>
</dbReference>
<evidence type="ECO:0000256" key="2">
    <source>
        <dbReference type="ARBA" id="ARBA00022438"/>
    </source>
</evidence>
<evidence type="ECO:0000256" key="3">
    <source>
        <dbReference type="ARBA" id="ARBA00022670"/>
    </source>
</evidence>
<organism evidence="6">
    <name type="scientific">Blastocystis hominis</name>
    <dbReference type="NCBI Taxonomy" id="12968"/>
    <lineage>
        <taxon>Eukaryota</taxon>
        <taxon>Sar</taxon>
        <taxon>Stramenopiles</taxon>
        <taxon>Bigyra</taxon>
        <taxon>Opalozoa</taxon>
        <taxon>Opalinata</taxon>
        <taxon>Blastocystidae</taxon>
        <taxon>Blastocystis</taxon>
    </lineage>
</organism>
<reference evidence="6" key="1">
    <citation type="submission" date="2010-02" db="EMBL/GenBank/DDBJ databases">
        <title>Sequencing and annotation of the Blastocystis hominis genome.</title>
        <authorList>
            <person name="Wincker P."/>
        </authorList>
    </citation>
    <scope>NUCLEOTIDE SEQUENCE</scope>
    <source>
        <strain evidence="6">Singapore isolate B</strain>
    </source>
</reference>
<dbReference type="PANTHER" id="PTHR11963:SF23">
    <property type="entry name" value="CYTOSOL AMINOPEPTIDASE"/>
    <property type="match status" value="1"/>
</dbReference>
<sequence>MDQTTAVMEIPSLSALPVEDTASAMANIVVCSNHLPHDGKYLTTKDKHKTLLKTVDFVPSKPLPDEQAASVEQAIRYGALVGEGTVNARIWANEQSSELNPRALELLCRRICERDNVEFKVLQAPDLQAEGLNLINAVGQGSDCAPRLILMTYIGDRSQRKFSAVVGKGVCFDAGGLNLKPTGHIEDMQLDMGGAAAVLGAMDTLAKMNAPVNLVAAIPAVENMVGSKAYRPGSILKSFDGRFVEVCNTDAEGRLILADAMAYVQEHYEIDCMVDICTLTGAICVGLGTYTAGLFGNDEKLVKELMESGDRTRERCWHMPIEEEHEQEILDCKVADLRNMGEGRDGGACTAAAFLKQFVKGDLPWAHLDIAGTAMTSKPVDWIPQGGTGYGVALLTDWMLHHSEKK</sequence>
<dbReference type="Pfam" id="PF00883">
    <property type="entry name" value="Peptidase_M17"/>
    <property type="match status" value="1"/>
</dbReference>
<dbReference type="GO" id="GO:0030145">
    <property type="term" value="F:manganese ion binding"/>
    <property type="evidence" value="ECO:0007669"/>
    <property type="project" value="InterPro"/>
</dbReference>
<gene>
    <name evidence="6" type="ORF">GSBLH_T00002751001</name>
</gene>
<dbReference type="EMBL" id="FN668650">
    <property type="protein sequence ID" value="CBK22656.2"/>
    <property type="molecule type" value="Genomic_DNA"/>
</dbReference>
<keyword evidence="3" id="KW-0645">Protease</keyword>
<dbReference type="Proteomes" id="UP000008312">
    <property type="component" value="Unassembled WGS sequence"/>
</dbReference>
<dbReference type="RefSeq" id="XP_012896704.1">
    <property type="nucleotide sequence ID" value="XM_013041250.1"/>
</dbReference>
<dbReference type="GO" id="GO:0005737">
    <property type="term" value="C:cytoplasm"/>
    <property type="evidence" value="ECO:0007669"/>
    <property type="project" value="InterPro"/>
</dbReference>
<dbReference type="PROSITE" id="PS00631">
    <property type="entry name" value="CYTOSOL_AP"/>
    <property type="match status" value="1"/>
</dbReference>
<keyword evidence="4" id="KW-0378">Hydrolase</keyword>
<dbReference type="Gene3D" id="3.40.630.10">
    <property type="entry name" value="Zn peptidases"/>
    <property type="match status" value="1"/>
</dbReference>
<proteinExistence type="inferred from homology"/>
<evidence type="ECO:0000313" key="6">
    <source>
        <dbReference type="EMBL" id="CBK22656.2"/>
    </source>
</evidence>
<keyword evidence="2" id="KW-0031">Aminopeptidase</keyword>
<dbReference type="CDD" id="cd00433">
    <property type="entry name" value="Peptidase_M17"/>
    <property type="match status" value="1"/>
</dbReference>
<name>D8M2T3_BLAHO</name>
<evidence type="ECO:0000256" key="4">
    <source>
        <dbReference type="ARBA" id="ARBA00022801"/>
    </source>
</evidence>
<feature type="domain" description="Cytosol aminopeptidase" evidence="5">
    <location>
        <begin position="248"/>
        <end position="255"/>
    </location>
</feature>
<dbReference type="FunCoup" id="D8M2T3">
    <property type="interactions" value="165"/>
</dbReference>
<dbReference type="AlphaFoldDB" id="D8M2T3"/>
<dbReference type="InterPro" id="IPR011356">
    <property type="entry name" value="Leucine_aapep/pepB"/>
</dbReference>
<dbReference type="OMA" id="ERCWHMP"/>
<evidence type="ECO:0000313" key="7">
    <source>
        <dbReference type="Proteomes" id="UP000008312"/>
    </source>
</evidence>
<comment type="similarity">
    <text evidence="1">Belongs to the peptidase M17 family.</text>
</comment>
<accession>D8M2T3</accession>
<protein>
    <recommendedName>
        <fullName evidence="5">Cytosol aminopeptidase domain-containing protein</fullName>
    </recommendedName>
</protein>
<dbReference type="GO" id="GO:0070006">
    <property type="term" value="F:metalloaminopeptidase activity"/>
    <property type="evidence" value="ECO:0007669"/>
    <property type="project" value="InterPro"/>
</dbReference>
<evidence type="ECO:0000256" key="1">
    <source>
        <dbReference type="ARBA" id="ARBA00009528"/>
    </source>
</evidence>
<dbReference type="InParanoid" id="D8M2T3"/>
<dbReference type="SUPFAM" id="SSF53187">
    <property type="entry name" value="Zn-dependent exopeptidases"/>
    <property type="match status" value="1"/>
</dbReference>
<evidence type="ECO:0000259" key="5">
    <source>
        <dbReference type="PROSITE" id="PS00631"/>
    </source>
</evidence>
<dbReference type="PRINTS" id="PR00481">
    <property type="entry name" value="LAMNOPPTDASE"/>
</dbReference>
<keyword evidence="7" id="KW-1185">Reference proteome</keyword>
<dbReference type="InterPro" id="IPR000819">
    <property type="entry name" value="Peptidase_M17_C"/>
</dbReference>
<dbReference type="GeneID" id="24919894"/>
<dbReference type="GO" id="GO:0006508">
    <property type="term" value="P:proteolysis"/>
    <property type="evidence" value="ECO:0007669"/>
    <property type="project" value="UniProtKB-KW"/>
</dbReference>
<dbReference type="OrthoDB" id="412814at2759"/>